<dbReference type="Gene3D" id="3.40.50.1820">
    <property type="entry name" value="alpha/beta hydrolase"/>
    <property type="match status" value="1"/>
</dbReference>
<comment type="similarity">
    <text evidence="1">Belongs to the peptidase S33 family.</text>
</comment>
<dbReference type="InterPro" id="IPR002410">
    <property type="entry name" value="Peptidase_S33"/>
</dbReference>
<evidence type="ECO:0000256" key="1">
    <source>
        <dbReference type="ARBA" id="ARBA00010088"/>
    </source>
</evidence>
<gene>
    <name evidence="4" type="ORF">HD597_001301</name>
</gene>
<dbReference type="PANTHER" id="PTHR43798:SF33">
    <property type="entry name" value="HYDROLASE, PUTATIVE (AFU_ORTHOLOGUE AFUA_2G14860)-RELATED"/>
    <property type="match status" value="1"/>
</dbReference>
<dbReference type="SUPFAM" id="SSF53474">
    <property type="entry name" value="alpha/beta-Hydrolases"/>
    <property type="match status" value="1"/>
</dbReference>
<dbReference type="AlphaFoldDB" id="A0A9X2K284"/>
<dbReference type="EMBL" id="JAMZEB010000002">
    <property type="protein sequence ID" value="MCP2354281.1"/>
    <property type="molecule type" value="Genomic_DNA"/>
</dbReference>
<dbReference type="Proteomes" id="UP001139648">
    <property type="component" value="Unassembled WGS sequence"/>
</dbReference>
<reference evidence="4" key="1">
    <citation type="submission" date="2022-06" db="EMBL/GenBank/DDBJ databases">
        <title>Sequencing the genomes of 1000 actinobacteria strains.</title>
        <authorList>
            <person name="Klenk H.-P."/>
        </authorList>
    </citation>
    <scope>NUCLEOTIDE SEQUENCE</scope>
    <source>
        <strain evidence="4">DSM 46694</strain>
    </source>
</reference>
<dbReference type="PANTHER" id="PTHR43798">
    <property type="entry name" value="MONOACYLGLYCEROL LIPASE"/>
    <property type="match status" value="1"/>
</dbReference>
<dbReference type="EC" id="3.4.11.5" evidence="4"/>
<dbReference type="PRINTS" id="PR00793">
    <property type="entry name" value="PROAMNOPTASE"/>
</dbReference>
<comment type="caution">
    <text evidence="4">The sequence shown here is derived from an EMBL/GenBank/DDBJ whole genome shotgun (WGS) entry which is preliminary data.</text>
</comment>
<feature type="domain" description="AB hydrolase-1" evidence="3">
    <location>
        <begin position="30"/>
        <end position="265"/>
    </location>
</feature>
<keyword evidence="4" id="KW-0031">Aminopeptidase</keyword>
<sequence length="310" mass="32995">MRVQVNGTSLYVDVEGAALEPDGYTMREKPTLLLLHGGPGHDHTIFKPAYRQLADLAQLVYVDQRGNGRSQGSDPATWNLDQWGDDVRALCDTLGIVKPIVLGWSWGGAVAMSYASRHPGHPAALILQSTVARWDLDRVVEGFRTEAGEEAATAAKAFLTEGTPETFAAFGRLCAPAYSPDPGFPAEPDIQAMARMIPNPGLTMSFMSTARFDLTARLASVGCPALVVAGSRDPITPLGAATEIVHGLPGARLEVFERSGHFIPDTEGERFFALLRSFITGVTAQATLAAGADQVSQAAGETVAPPRLNQ</sequence>
<dbReference type="GO" id="GO:0006508">
    <property type="term" value="P:proteolysis"/>
    <property type="evidence" value="ECO:0007669"/>
    <property type="project" value="InterPro"/>
</dbReference>
<evidence type="ECO:0000259" key="3">
    <source>
        <dbReference type="Pfam" id="PF00561"/>
    </source>
</evidence>
<dbReference type="InterPro" id="IPR029058">
    <property type="entry name" value="AB_hydrolase_fold"/>
</dbReference>
<keyword evidence="5" id="KW-1185">Reference proteome</keyword>
<organism evidence="4 5">
    <name type="scientific">Nonomuraea thailandensis</name>
    <dbReference type="NCBI Taxonomy" id="1188745"/>
    <lineage>
        <taxon>Bacteria</taxon>
        <taxon>Bacillati</taxon>
        <taxon>Actinomycetota</taxon>
        <taxon>Actinomycetes</taxon>
        <taxon>Streptosporangiales</taxon>
        <taxon>Streptosporangiaceae</taxon>
        <taxon>Nonomuraea</taxon>
    </lineage>
</organism>
<name>A0A9X2K284_9ACTN</name>
<dbReference type="GO" id="GO:0004177">
    <property type="term" value="F:aminopeptidase activity"/>
    <property type="evidence" value="ECO:0007669"/>
    <property type="project" value="UniProtKB-KW"/>
</dbReference>
<keyword evidence="2 4" id="KW-0378">Hydrolase</keyword>
<dbReference type="Pfam" id="PF00561">
    <property type="entry name" value="Abhydrolase_1"/>
    <property type="match status" value="1"/>
</dbReference>
<keyword evidence="4" id="KW-0645">Protease</keyword>
<protein>
    <submittedName>
        <fullName evidence="4">Proline iminopeptidase</fullName>
        <ecNumber evidence="4">3.4.11.5</ecNumber>
    </submittedName>
</protein>
<dbReference type="RefSeq" id="WP_253740773.1">
    <property type="nucleotide sequence ID" value="NZ_BAABKA010000048.1"/>
</dbReference>
<evidence type="ECO:0000313" key="5">
    <source>
        <dbReference type="Proteomes" id="UP001139648"/>
    </source>
</evidence>
<accession>A0A9X2K284</accession>
<dbReference type="PRINTS" id="PR00111">
    <property type="entry name" value="ABHYDROLASE"/>
</dbReference>
<dbReference type="GO" id="GO:0016020">
    <property type="term" value="C:membrane"/>
    <property type="evidence" value="ECO:0007669"/>
    <property type="project" value="TreeGrafter"/>
</dbReference>
<dbReference type="InterPro" id="IPR000073">
    <property type="entry name" value="AB_hydrolase_1"/>
</dbReference>
<evidence type="ECO:0000256" key="2">
    <source>
        <dbReference type="ARBA" id="ARBA00022801"/>
    </source>
</evidence>
<evidence type="ECO:0000313" key="4">
    <source>
        <dbReference type="EMBL" id="MCP2354281.1"/>
    </source>
</evidence>
<proteinExistence type="inferred from homology"/>
<dbReference type="InterPro" id="IPR050266">
    <property type="entry name" value="AB_hydrolase_sf"/>
</dbReference>